<evidence type="ECO:0000313" key="3">
    <source>
        <dbReference type="Proteomes" id="UP001212821"/>
    </source>
</evidence>
<feature type="transmembrane region" description="Helical" evidence="1">
    <location>
        <begin position="112"/>
        <end position="134"/>
    </location>
</feature>
<accession>A0ABY7Q460</accession>
<dbReference type="RefSeq" id="WP_270144953.1">
    <property type="nucleotide sequence ID" value="NZ_CP115450.1"/>
</dbReference>
<keyword evidence="1" id="KW-0472">Membrane</keyword>
<organism evidence="2 3">
    <name type="scientific">Kitasatospora cathayae</name>
    <dbReference type="NCBI Taxonomy" id="3004092"/>
    <lineage>
        <taxon>Bacteria</taxon>
        <taxon>Bacillati</taxon>
        <taxon>Actinomycetota</taxon>
        <taxon>Actinomycetes</taxon>
        <taxon>Kitasatosporales</taxon>
        <taxon>Streptomycetaceae</taxon>
        <taxon>Kitasatospora</taxon>
    </lineage>
</organism>
<dbReference type="Proteomes" id="UP001212821">
    <property type="component" value="Chromosome"/>
</dbReference>
<evidence type="ECO:0008006" key="4">
    <source>
        <dbReference type="Google" id="ProtNLM"/>
    </source>
</evidence>
<proteinExistence type="predicted"/>
<keyword evidence="1" id="KW-0812">Transmembrane</keyword>
<evidence type="ECO:0000313" key="2">
    <source>
        <dbReference type="EMBL" id="WBP87490.1"/>
    </source>
</evidence>
<feature type="transmembrane region" description="Helical" evidence="1">
    <location>
        <begin position="141"/>
        <end position="162"/>
    </location>
</feature>
<feature type="transmembrane region" description="Helical" evidence="1">
    <location>
        <begin position="281"/>
        <end position="301"/>
    </location>
</feature>
<gene>
    <name evidence="2" type="ORF">O1G21_17670</name>
</gene>
<dbReference type="EMBL" id="CP115450">
    <property type="protein sequence ID" value="WBP87490.1"/>
    <property type="molecule type" value="Genomic_DNA"/>
</dbReference>
<keyword evidence="3" id="KW-1185">Reference proteome</keyword>
<feature type="transmembrane region" description="Helical" evidence="1">
    <location>
        <begin position="204"/>
        <end position="223"/>
    </location>
</feature>
<feature type="transmembrane region" description="Helical" evidence="1">
    <location>
        <begin position="70"/>
        <end position="92"/>
    </location>
</feature>
<protein>
    <recommendedName>
        <fullName evidence="4">Integral membrane protein</fullName>
    </recommendedName>
</protein>
<reference evidence="3" key="1">
    <citation type="submission" date="2022-12" db="EMBL/GenBank/DDBJ databases">
        <authorList>
            <person name="Mo P."/>
        </authorList>
    </citation>
    <scope>NUCLEOTIDE SEQUENCE [LARGE SCALE GENOMIC DNA]</scope>
    <source>
        <strain evidence="3">HUAS 3-15</strain>
    </source>
</reference>
<keyword evidence="1" id="KW-1133">Transmembrane helix</keyword>
<sequence length="316" mass="33403">MTDSTVAVRTALALYPGRYRRERGDELAVVFADTTAGAGPVAKARELFDLGAYGLRMRTGLTSASTGGRLAALAAPLVVGAVGGTAAVYAVLEYLDAPRGWQQVPRHLGALAFFLAHWALVGSAVLSAGAVLLGRWTVAKLLAGVTALAAIAAIVQPLTYPYARQPFWDVLFEFQWSGPFLLWSLVLLAAPKDALPVPTWRERGLVLAAAMLAPTVSISTNFSSSWHHLAAPWRALMIVVPLLMTLTAVRGWYLVAVPGLAALPWAFSVNLPALWQQEGGAWKLLPMAGLTVVVAVVLAVVGRRKGPSGPGGRQLA</sequence>
<name>A0ABY7Q460_9ACTN</name>
<evidence type="ECO:0000256" key="1">
    <source>
        <dbReference type="SAM" id="Phobius"/>
    </source>
</evidence>